<dbReference type="PANTHER" id="PTHR40099:SF1">
    <property type="entry name" value="ACETOLACTATE SYNTHASE, SMALL SUBUNIT"/>
    <property type="match status" value="1"/>
</dbReference>
<comment type="caution">
    <text evidence="2">The sequence shown here is derived from an EMBL/GenBank/DDBJ whole genome shotgun (WGS) entry which is preliminary data.</text>
</comment>
<dbReference type="PANTHER" id="PTHR40099">
    <property type="entry name" value="ACETOLACTATE SYNTHASE, SMALL SUBUNIT"/>
    <property type="match status" value="1"/>
</dbReference>
<dbReference type="PROSITE" id="PS51671">
    <property type="entry name" value="ACT"/>
    <property type="match status" value="1"/>
</dbReference>
<dbReference type="CDD" id="cd04908">
    <property type="entry name" value="ACT_Bt0572_1"/>
    <property type="match status" value="1"/>
</dbReference>
<proteinExistence type="predicted"/>
<gene>
    <name evidence="2" type="ORF">A2Y75_02390</name>
</gene>
<protein>
    <submittedName>
        <fullName evidence="2">Amino acid-binding protein</fullName>
    </submittedName>
</protein>
<sequence>MKVRQISVFLENKSGRLLEACKSLAEAQVNIRALSIAETADYGVLRLIVNDPDTAMRVMVENKFTVSETEVIAVEVPDRPGGLAAVLAPLYETNVNIEYLYCFVEKSGESAMVVFRVEKLDEAIKALQAGGYNVMREEDVYII</sequence>
<dbReference type="InterPro" id="IPR045865">
    <property type="entry name" value="ACT-like_dom_sf"/>
</dbReference>
<name>A0A1F2WTC2_9ACTN</name>
<feature type="domain" description="ACT" evidence="1">
    <location>
        <begin position="71"/>
        <end position="143"/>
    </location>
</feature>
<evidence type="ECO:0000313" key="3">
    <source>
        <dbReference type="Proteomes" id="UP000177876"/>
    </source>
</evidence>
<dbReference type="Pfam" id="PF19571">
    <property type="entry name" value="ACT_8"/>
    <property type="match status" value="1"/>
</dbReference>
<accession>A0A1F2WTC2</accession>
<dbReference type="Gene3D" id="3.30.2130.10">
    <property type="entry name" value="VC0802-like"/>
    <property type="match status" value="1"/>
</dbReference>
<dbReference type="InterPro" id="IPR045739">
    <property type="entry name" value="ACT_dom_pair"/>
</dbReference>
<evidence type="ECO:0000259" key="1">
    <source>
        <dbReference type="PROSITE" id="PS51671"/>
    </source>
</evidence>
<dbReference type="InterPro" id="IPR002912">
    <property type="entry name" value="ACT_dom"/>
</dbReference>
<reference evidence="2 3" key="1">
    <citation type="journal article" date="2016" name="Nat. Commun.">
        <title>Thousands of microbial genomes shed light on interconnected biogeochemical processes in an aquifer system.</title>
        <authorList>
            <person name="Anantharaman K."/>
            <person name="Brown C.T."/>
            <person name="Hug L.A."/>
            <person name="Sharon I."/>
            <person name="Castelle C.J."/>
            <person name="Probst A.J."/>
            <person name="Thomas B.C."/>
            <person name="Singh A."/>
            <person name="Wilkins M.J."/>
            <person name="Karaoz U."/>
            <person name="Brodie E.L."/>
            <person name="Williams K.H."/>
            <person name="Hubbard S.S."/>
            <person name="Banfield J.F."/>
        </authorList>
    </citation>
    <scope>NUCLEOTIDE SEQUENCE [LARGE SCALE GENOMIC DNA]</scope>
</reference>
<evidence type="ECO:0000313" key="2">
    <source>
        <dbReference type="EMBL" id="OFW60154.1"/>
    </source>
</evidence>
<dbReference type="STRING" id="1797197.A2Y75_02390"/>
<dbReference type="AlphaFoldDB" id="A0A1F2WTC2"/>
<dbReference type="EMBL" id="MELK01000006">
    <property type="protein sequence ID" value="OFW60154.1"/>
    <property type="molecule type" value="Genomic_DNA"/>
</dbReference>
<dbReference type="Proteomes" id="UP000177876">
    <property type="component" value="Unassembled WGS sequence"/>
</dbReference>
<dbReference type="SUPFAM" id="SSF55021">
    <property type="entry name" value="ACT-like"/>
    <property type="match status" value="2"/>
</dbReference>
<dbReference type="CDD" id="cd04882">
    <property type="entry name" value="ACT_Bt0572_2"/>
    <property type="match status" value="1"/>
</dbReference>
<organism evidence="2 3">
    <name type="scientific">Candidatus Solincola sediminis</name>
    <dbReference type="NCBI Taxonomy" id="1797199"/>
    <lineage>
        <taxon>Bacteria</taxon>
        <taxon>Bacillati</taxon>
        <taxon>Actinomycetota</taxon>
        <taxon>Candidatus Geothermincolia</taxon>
        <taxon>Candidatus Geothermincolales</taxon>
        <taxon>Candidatus Geothermincolaceae</taxon>
        <taxon>Candidatus Solincola</taxon>
    </lineage>
</organism>